<sequence>MKSDNFDLPHSNIDQLTSYITENDNYSDALYLIWRHAEEISNPHIFVEAMDKIINTQSESSDKIVNNEGALDFIFDHYFPMIEATSVEDPKVLATRINLMQFLVDILIRYPSAFGPYLIYVRMTWVMLLKIMRSVTNCPSLIIEAFRSATFLFTKMMDFWEPKTQAQRLLDFILNNRRVYYLHNLTIKFAMTIQPSEFGFVTLCKAIIGEGIVHAGDLGLIYKILNLPCIKNPTDIYKYLFVVATTHKTMSNAASYVILQTFPKFEQKTELLTWTTLFVKRSFQFIAFADLKNHKYTRKAFLIRRLFENMLKLNINWLTEAINTSASTLLSMNMLVDFLGNKFIIDCKDIDEKFKEEIETTPIEKLDLKNMLTNVKDTLPLIEDLTEPTKEIETRPATQSRKPTVAEMRARLRTKSRGRKTSPNQSDTTTDIEMLLKMPGQPSKEINTPPPEITEIY</sequence>
<reference evidence="2" key="1">
    <citation type="submission" date="2016-10" db="EMBL/GenBank/DDBJ databases">
        <authorList>
            <person name="Benchimol M."/>
            <person name="Almeida L.G."/>
            <person name="Vasconcelos A.T."/>
            <person name="Perreira-Neves A."/>
            <person name="Rosa I.A."/>
            <person name="Tasca T."/>
            <person name="Bogo M.R."/>
            <person name="de Souza W."/>
        </authorList>
    </citation>
    <scope>NUCLEOTIDE SEQUENCE [LARGE SCALE GENOMIC DNA]</scope>
    <source>
        <strain evidence="2">K</strain>
    </source>
</reference>
<feature type="compositionally biased region" description="Pro residues" evidence="1">
    <location>
        <begin position="448"/>
        <end position="457"/>
    </location>
</feature>
<feature type="compositionally biased region" description="Polar residues" evidence="1">
    <location>
        <begin position="421"/>
        <end position="431"/>
    </location>
</feature>
<feature type="region of interest" description="Disordered" evidence="1">
    <location>
        <begin position="391"/>
        <end position="457"/>
    </location>
</feature>
<evidence type="ECO:0000256" key="1">
    <source>
        <dbReference type="SAM" id="MobiDB-lite"/>
    </source>
</evidence>
<keyword evidence="3" id="KW-1185">Reference proteome</keyword>
<organism evidence="2 3">
    <name type="scientific">Tritrichomonas foetus</name>
    <dbReference type="NCBI Taxonomy" id="1144522"/>
    <lineage>
        <taxon>Eukaryota</taxon>
        <taxon>Metamonada</taxon>
        <taxon>Parabasalia</taxon>
        <taxon>Tritrichomonadida</taxon>
        <taxon>Tritrichomonadidae</taxon>
        <taxon>Tritrichomonas</taxon>
    </lineage>
</organism>
<dbReference type="Proteomes" id="UP000179807">
    <property type="component" value="Unassembled WGS sequence"/>
</dbReference>
<evidence type="ECO:0000313" key="2">
    <source>
        <dbReference type="EMBL" id="OHT04276.1"/>
    </source>
</evidence>
<dbReference type="AlphaFoldDB" id="A0A1J4K3F5"/>
<accession>A0A1J4K3F5</accession>
<feature type="compositionally biased region" description="Basic residues" evidence="1">
    <location>
        <begin position="411"/>
        <end position="420"/>
    </location>
</feature>
<name>A0A1J4K3F5_9EUKA</name>
<protein>
    <submittedName>
        <fullName evidence="2">Uncharacterized protein</fullName>
    </submittedName>
</protein>
<dbReference type="EMBL" id="MLAK01000799">
    <property type="protein sequence ID" value="OHT04276.1"/>
    <property type="molecule type" value="Genomic_DNA"/>
</dbReference>
<dbReference type="OrthoDB" id="10625994at2759"/>
<dbReference type="GeneID" id="94840774"/>
<comment type="caution">
    <text evidence="2">The sequence shown here is derived from an EMBL/GenBank/DDBJ whole genome shotgun (WGS) entry which is preliminary data.</text>
</comment>
<proteinExistence type="predicted"/>
<evidence type="ECO:0000313" key="3">
    <source>
        <dbReference type="Proteomes" id="UP000179807"/>
    </source>
</evidence>
<dbReference type="VEuPathDB" id="TrichDB:TRFO_28263"/>
<dbReference type="RefSeq" id="XP_068357412.1">
    <property type="nucleotide sequence ID" value="XM_068506070.1"/>
</dbReference>
<gene>
    <name evidence="2" type="ORF">TRFO_28263</name>
</gene>